<dbReference type="Proteomes" id="UP000001067">
    <property type="component" value="Unassembled WGS sequence"/>
</dbReference>
<reference evidence="2 3" key="1">
    <citation type="journal article" date="2010" name="Genome Biol.">
        <title>A first genome assembly of the barley fungal pathogen Pyrenophora teres f. teres.</title>
        <authorList>
            <person name="Ellwood S.R."/>
            <person name="Liu Z."/>
            <person name="Syme R.A."/>
            <person name="Lai Z."/>
            <person name="Hane J.K."/>
            <person name="Keiper F."/>
            <person name="Moffat C.S."/>
            <person name="Oliver R.P."/>
            <person name="Friesen T.L."/>
        </authorList>
    </citation>
    <scope>NUCLEOTIDE SEQUENCE [LARGE SCALE GENOMIC DNA]</scope>
    <source>
        <strain evidence="2 3">0-1</strain>
    </source>
</reference>
<dbReference type="SUPFAM" id="SSF89895">
    <property type="entry name" value="FYSH domain"/>
    <property type="match status" value="1"/>
</dbReference>
<proteinExistence type="predicted"/>
<organism evidence="3">
    <name type="scientific">Pyrenophora teres f. teres (strain 0-1)</name>
    <name type="common">Barley net blotch fungus</name>
    <name type="synonym">Drechslera teres f. teres</name>
    <dbReference type="NCBI Taxonomy" id="861557"/>
    <lineage>
        <taxon>Eukaryota</taxon>
        <taxon>Fungi</taxon>
        <taxon>Dikarya</taxon>
        <taxon>Ascomycota</taxon>
        <taxon>Pezizomycotina</taxon>
        <taxon>Dothideomycetes</taxon>
        <taxon>Pleosporomycetidae</taxon>
        <taxon>Pleosporales</taxon>
        <taxon>Pleosporineae</taxon>
        <taxon>Pleosporaceae</taxon>
        <taxon>Pyrenophora</taxon>
    </lineage>
</organism>
<feature type="domain" description="Ribosome maturation protein SDO1/SBDS N-terminal" evidence="1">
    <location>
        <begin position="8"/>
        <end position="96"/>
    </location>
</feature>
<dbReference type="Gene3D" id="3.30.1250.10">
    <property type="entry name" value="Ribosome maturation protein SBDS, N-terminal domain"/>
    <property type="match status" value="1"/>
</dbReference>
<dbReference type="Pfam" id="PF01172">
    <property type="entry name" value="SBDS_N"/>
    <property type="match status" value="1"/>
</dbReference>
<protein>
    <recommendedName>
        <fullName evidence="1">Ribosome maturation protein SDO1/SBDS N-terminal domain-containing protein</fullName>
    </recommendedName>
</protein>
<gene>
    <name evidence="2" type="ORF">PTT_04921</name>
</gene>
<dbReference type="OrthoDB" id="2567806at2759"/>
<dbReference type="InterPro" id="IPR036786">
    <property type="entry name" value="Ribosome_mat_SBDS_N_sf"/>
</dbReference>
<dbReference type="STRING" id="861557.E3REQ9"/>
<evidence type="ECO:0000259" key="1">
    <source>
        <dbReference type="Pfam" id="PF01172"/>
    </source>
</evidence>
<evidence type="ECO:0000313" key="3">
    <source>
        <dbReference type="Proteomes" id="UP000001067"/>
    </source>
</evidence>
<dbReference type="EMBL" id="GL532513">
    <property type="protein sequence ID" value="EFQ95796.1"/>
    <property type="molecule type" value="Genomic_DNA"/>
</dbReference>
<dbReference type="KEGG" id="pte:PTT_04921"/>
<name>E3REQ9_PYRTT</name>
<keyword evidence="3" id="KW-1185">Reference proteome</keyword>
<evidence type="ECO:0000313" key="2">
    <source>
        <dbReference type="EMBL" id="EFQ95796.1"/>
    </source>
</evidence>
<dbReference type="AlphaFoldDB" id="E3REQ9"/>
<dbReference type="InterPro" id="IPR019783">
    <property type="entry name" value="SDO1/SBDS_N"/>
</dbReference>
<sequence length="144" mass="16093">MARGNAPQTQVFYKGSSGDQFTVFVESEEILKKWKEDSSIPMTEVVAGWKILVPEHGKQGILNTASKGQLENEFGTSNEDDVVKKILKEGSVQSSEVRTYPYPVVSTYLQHFLVNVFHLADMHPLQNSERIGITNETQGGRQAH</sequence>
<dbReference type="eggNOG" id="ENOG502S9SB">
    <property type="taxonomic scope" value="Eukaryota"/>
</dbReference>
<dbReference type="HOGENOM" id="CLU_137480_1_0_1"/>
<accession>E3REQ9</accession>